<dbReference type="GO" id="GO:0005737">
    <property type="term" value="C:cytoplasm"/>
    <property type="evidence" value="ECO:0007669"/>
    <property type="project" value="TreeGrafter"/>
</dbReference>
<reference evidence="3" key="4">
    <citation type="submission" date="2023-08" db="EMBL/GenBank/DDBJ databases">
        <authorList>
            <person name="Guima S.E.S."/>
            <person name="Martins L.F."/>
            <person name="Silva A.M."/>
            <person name="Setubal J.C."/>
        </authorList>
    </citation>
    <scope>NUCLEOTIDE SEQUENCE</scope>
    <source>
        <strain evidence="3">ZC4RG45</strain>
    </source>
</reference>
<reference evidence="4" key="1">
    <citation type="submission" date="2018-05" db="EMBL/GenBank/DDBJ databases">
        <authorList>
            <person name="Lanie J.A."/>
            <person name="Ng W.-L."/>
            <person name="Kazmierczak K.M."/>
            <person name="Andrzejewski T.M."/>
            <person name="Davidsen T.M."/>
            <person name="Wayne K.J."/>
            <person name="Tettelin H."/>
            <person name="Glass J.I."/>
            <person name="Rusch D."/>
            <person name="Podicherti R."/>
            <person name="Tsui H.-C.T."/>
            <person name="Winkler M.E."/>
        </authorList>
    </citation>
    <scope>NUCLEOTIDE SEQUENCE</scope>
    <source>
        <strain evidence="4">ZC4RG45</strain>
    </source>
</reference>
<proteinExistence type="predicted"/>
<protein>
    <submittedName>
        <fullName evidence="4">GNAT family N-acetyltransferase</fullName>
    </submittedName>
</protein>
<dbReference type="STRING" id="1111738.GCA_000427905_00875"/>
<dbReference type="SUPFAM" id="SSF55729">
    <property type="entry name" value="Acyl-CoA N-acyltransferases (Nat)"/>
    <property type="match status" value="1"/>
</dbReference>
<dbReference type="Gene3D" id="3.40.630.30">
    <property type="match status" value="1"/>
</dbReference>
<dbReference type="EMBL" id="QGUI02000100">
    <property type="protein sequence ID" value="MFO7192459.1"/>
    <property type="molecule type" value="Genomic_DNA"/>
</dbReference>
<dbReference type="InterPro" id="IPR000182">
    <property type="entry name" value="GNAT_dom"/>
</dbReference>
<evidence type="ECO:0000256" key="1">
    <source>
        <dbReference type="SAM" id="MobiDB-lite"/>
    </source>
</evidence>
<evidence type="ECO:0000313" key="4">
    <source>
        <dbReference type="EMBL" id="PZN00558.1"/>
    </source>
</evidence>
<dbReference type="GO" id="GO:1990189">
    <property type="term" value="F:protein N-terminal-serine acetyltransferase activity"/>
    <property type="evidence" value="ECO:0007669"/>
    <property type="project" value="TreeGrafter"/>
</dbReference>
<dbReference type="CDD" id="cd04301">
    <property type="entry name" value="NAT_SF"/>
    <property type="match status" value="1"/>
</dbReference>
<reference evidence="3" key="2">
    <citation type="submission" date="2018-05" db="EMBL/GenBank/DDBJ databases">
        <authorList>
            <person name="Moura L."/>
            <person name="Setubal J.C."/>
        </authorList>
    </citation>
    <scope>NUCLEOTIDE SEQUENCE</scope>
    <source>
        <strain evidence="3">ZC4RG45</strain>
    </source>
</reference>
<accession>A0A2W4K2W0</accession>
<keyword evidence="4" id="KW-0808">Transferase</keyword>
<sequence length="187" mass="20786">MPKPPENWLRAWRMDDAPMLLAAAQEPSLQQQFVQPISSLDEAEKWIQDRGADSAAGTAHAWAICGENDEALGLVTVSHIEPRHSTGWVAYWLLPQARGKGLAVRSVRAISRWAFDELGLFRLELGHRVDNTASCRVARAAGYAAEGIERSRLRYGDKRYDVERHARLATDPEPGEVTGRNGFPGRS</sequence>
<reference evidence="3 5" key="3">
    <citation type="journal article" date="2021" name="BMC Genomics">
        <title>Genome-resolved metagenome and metatranscriptome analyses of thermophilic composting reveal key bacterial players and their metabolic interactions.</title>
        <authorList>
            <person name="Braga L.P.P."/>
            <person name="Pereira R.V."/>
            <person name="Martins L.F."/>
            <person name="Moura L.M.S."/>
            <person name="Sanchez F.B."/>
            <person name="Patane J.S.L."/>
            <person name="da Silva A.M."/>
            <person name="Setubal J.C."/>
        </authorList>
    </citation>
    <scope>NUCLEOTIDE SEQUENCE [LARGE SCALE GENOMIC DNA]</scope>
    <source>
        <strain evidence="3">ZC4RG45</strain>
    </source>
</reference>
<dbReference type="InterPro" id="IPR016181">
    <property type="entry name" value="Acyl_CoA_acyltransferase"/>
</dbReference>
<dbReference type="PANTHER" id="PTHR43441:SF10">
    <property type="entry name" value="ACETYLTRANSFERASE"/>
    <property type="match status" value="1"/>
</dbReference>
<dbReference type="PROSITE" id="PS51186">
    <property type="entry name" value="GNAT"/>
    <property type="match status" value="1"/>
</dbReference>
<name>A0A2W4K2W0_9PSEU</name>
<dbReference type="Proteomes" id="UP000249324">
    <property type="component" value="Unassembled WGS sequence"/>
</dbReference>
<dbReference type="PANTHER" id="PTHR43441">
    <property type="entry name" value="RIBOSOMAL-PROTEIN-SERINE ACETYLTRANSFERASE"/>
    <property type="match status" value="1"/>
</dbReference>
<dbReference type="EMBL" id="QGUI01000082">
    <property type="protein sequence ID" value="PZN00558.1"/>
    <property type="molecule type" value="Genomic_DNA"/>
</dbReference>
<evidence type="ECO:0000259" key="2">
    <source>
        <dbReference type="PROSITE" id="PS51186"/>
    </source>
</evidence>
<evidence type="ECO:0000313" key="3">
    <source>
        <dbReference type="EMBL" id="MFO7192459.1"/>
    </source>
</evidence>
<evidence type="ECO:0000313" key="5">
    <source>
        <dbReference type="Proteomes" id="UP000249324"/>
    </source>
</evidence>
<organism evidence="4">
    <name type="scientific">Thermocrispum agreste</name>
    <dbReference type="NCBI Taxonomy" id="37925"/>
    <lineage>
        <taxon>Bacteria</taxon>
        <taxon>Bacillati</taxon>
        <taxon>Actinomycetota</taxon>
        <taxon>Actinomycetes</taxon>
        <taxon>Pseudonocardiales</taxon>
        <taxon>Pseudonocardiaceae</taxon>
        <taxon>Thermocrispum</taxon>
    </lineage>
</organism>
<dbReference type="Pfam" id="PF13302">
    <property type="entry name" value="Acetyltransf_3"/>
    <property type="match status" value="1"/>
</dbReference>
<dbReference type="AlphaFoldDB" id="A0A2W4K2W0"/>
<dbReference type="InterPro" id="IPR051908">
    <property type="entry name" value="Ribosomal_N-acetyltransferase"/>
</dbReference>
<comment type="caution">
    <text evidence="4">The sequence shown here is derived from an EMBL/GenBank/DDBJ whole genome shotgun (WGS) entry which is preliminary data.</text>
</comment>
<gene>
    <name evidence="3" type="ORF">DIU77_009490</name>
    <name evidence="4" type="ORF">DIU77_03465</name>
</gene>
<feature type="domain" description="N-acetyltransferase" evidence="2">
    <location>
        <begin position="7"/>
        <end position="167"/>
    </location>
</feature>
<feature type="region of interest" description="Disordered" evidence="1">
    <location>
        <begin position="165"/>
        <end position="187"/>
    </location>
</feature>
<dbReference type="GO" id="GO:0008999">
    <property type="term" value="F:protein-N-terminal-alanine acetyltransferase activity"/>
    <property type="evidence" value="ECO:0007669"/>
    <property type="project" value="TreeGrafter"/>
</dbReference>